<name>A0A328DS42_9ASTE</name>
<dbReference type="EMBL" id="NQVE01000102">
    <property type="protein sequence ID" value="RAL48090.1"/>
    <property type="molecule type" value="Genomic_DNA"/>
</dbReference>
<organism evidence="1 2">
    <name type="scientific">Cuscuta australis</name>
    <dbReference type="NCBI Taxonomy" id="267555"/>
    <lineage>
        <taxon>Eukaryota</taxon>
        <taxon>Viridiplantae</taxon>
        <taxon>Streptophyta</taxon>
        <taxon>Embryophyta</taxon>
        <taxon>Tracheophyta</taxon>
        <taxon>Spermatophyta</taxon>
        <taxon>Magnoliopsida</taxon>
        <taxon>eudicotyledons</taxon>
        <taxon>Gunneridae</taxon>
        <taxon>Pentapetalae</taxon>
        <taxon>asterids</taxon>
        <taxon>lamiids</taxon>
        <taxon>Solanales</taxon>
        <taxon>Convolvulaceae</taxon>
        <taxon>Cuscuteae</taxon>
        <taxon>Cuscuta</taxon>
        <taxon>Cuscuta subgen. Grammica</taxon>
        <taxon>Cuscuta sect. Cleistogrammica</taxon>
    </lineage>
</organism>
<protein>
    <submittedName>
        <fullName evidence="1">Uncharacterized protein</fullName>
    </submittedName>
</protein>
<accession>A0A328DS42</accession>
<evidence type="ECO:0000313" key="1">
    <source>
        <dbReference type="EMBL" id="RAL48090.1"/>
    </source>
</evidence>
<gene>
    <name evidence="1" type="ORF">DM860_017881</name>
</gene>
<keyword evidence="2" id="KW-1185">Reference proteome</keyword>
<evidence type="ECO:0000313" key="2">
    <source>
        <dbReference type="Proteomes" id="UP000249390"/>
    </source>
</evidence>
<comment type="caution">
    <text evidence="1">The sequence shown here is derived from an EMBL/GenBank/DDBJ whole genome shotgun (WGS) entry which is preliminary data.</text>
</comment>
<proteinExistence type="predicted"/>
<dbReference type="Proteomes" id="UP000249390">
    <property type="component" value="Unassembled WGS sequence"/>
</dbReference>
<sequence length="107" mass="12432">MILHGERLHILCGFQYACFTYHVMDFQYDLTDEFDLLYTHLSFVEDGEDLYLFMIAPQGLHKIMHVDTKAQTLNHLPDHVFPLDKVVYTANMFGGKVLPAASLLFFF</sequence>
<reference evidence="1 2" key="1">
    <citation type="submission" date="2018-06" db="EMBL/GenBank/DDBJ databases">
        <title>The Genome of Cuscuta australis (Dodder) Provides Insight into the Evolution of Plant Parasitism.</title>
        <authorList>
            <person name="Liu H."/>
        </authorList>
    </citation>
    <scope>NUCLEOTIDE SEQUENCE [LARGE SCALE GENOMIC DNA]</scope>
    <source>
        <strain evidence="2">cv. Yunnan</strain>
        <tissue evidence="1">Vines</tissue>
    </source>
</reference>
<dbReference type="AlphaFoldDB" id="A0A328DS42"/>